<sequence length="106" mass="12238">TVLRAFSLPATAAAKRRWEAFDDGDGEEERDGGGDEGGRETEWCGRRRAIEAERRSETMGSRGGRRWPRQTTTTRTEMEEPAAMQKRGRKRWRKKRKWMGLVAVAR</sequence>
<feature type="compositionally biased region" description="Basic and acidic residues" evidence="1">
    <location>
        <begin position="31"/>
        <end position="57"/>
    </location>
</feature>
<feature type="compositionally biased region" description="Acidic residues" evidence="1">
    <location>
        <begin position="21"/>
        <end position="30"/>
    </location>
</feature>
<evidence type="ECO:0000313" key="2">
    <source>
        <dbReference type="EnsemblPlants" id="MELO3C001297.2.1"/>
    </source>
</evidence>
<accession>A0A9I9CCV4</accession>
<dbReference type="Gramene" id="MELO3C001297.2.1">
    <property type="protein sequence ID" value="MELO3C001297.2.1"/>
    <property type="gene ID" value="MELO3C001297.2"/>
</dbReference>
<dbReference type="AlphaFoldDB" id="A0A9I9CCV4"/>
<protein>
    <submittedName>
        <fullName evidence="2">Uncharacterized protein</fullName>
    </submittedName>
</protein>
<reference evidence="2" key="1">
    <citation type="submission" date="2023-03" db="UniProtKB">
        <authorList>
            <consortium name="EnsemblPlants"/>
        </authorList>
    </citation>
    <scope>IDENTIFICATION</scope>
</reference>
<organism evidence="2">
    <name type="scientific">Cucumis melo</name>
    <name type="common">Muskmelon</name>
    <dbReference type="NCBI Taxonomy" id="3656"/>
    <lineage>
        <taxon>Eukaryota</taxon>
        <taxon>Viridiplantae</taxon>
        <taxon>Streptophyta</taxon>
        <taxon>Embryophyta</taxon>
        <taxon>Tracheophyta</taxon>
        <taxon>Spermatophyta</taxon>
        <taxon>Magnoliopsida</taxon>
        <taxon>eudicotyledons</taxon>
        <taxon>Gunneridae</taxon>
        <taxon>Pentapetalae</taxon>
        <taxon>rosids</taxon>
        <taxon>fabids</taxon>
        <taxon>Cucurbitales</taxon>
        <taxon>Cucurbitaceae</taxon>
        <taxon>Benincaseae</taxon>
        <taxon>Cucumis</taxon>
    </lineage>
</organism>
<feature type="region of interest" description="Disordered" evidence="1">
    <location>
        <begin position="19"/>
        <end position="91"/>
    </location>
</feature>
<proteinExistence type="predicted"/>
<evidence type="ECO:0000256" key="1">
    <source>
        <dbReference type="SAM" id="MobiDB-lite"/>
    </source>
</evidence>
<dbReference type="EnsemblPlants" id="MELO3C001297.2.1">
    <property type="protein sequence ID" value="MELO3C001297.2.1"/>
    <property type="gene ID" value="MELO3C001297.2"/>
</dbReference>
<name>A0A9I9CCV4_CUCME</name>